<dbReference type="CDD" id="cd02035">
    <property type="entry name" value="ArsA"/>
    <property type="match status" value="1"/>
</dbReference>
<dbReference type="GO" id="GO:0016887">
    <property type="term" value="F:ATP hydrolysis activity"/>
    <property type="evidence" value="ECO:0007669"/>
    <property type="project" value="InterPro"/>
</dbReference>
<dbReference type="EMBL" id="SOAU01000001">
    <property type="protein sequence ID" value="TDT17745.1"/>
    <property type="molecule type" value="Genomic_DNA"/>
</dbReference>
<dbReference type="OrthoDB" id="5242836at2"/>
<name>A0A4R7I2P7_9ACTN</name>
<keyword evidence="4" id="KW-1185">Reference proteome</keyword>
<dbReference type="Proteomes" id="UP000294558">
    <property type="component" value="Unassembled WGS sequence"/>
</dbReference>
<keyword evidence="3" id="KW-0067">ATP-binding</keyword>
<reference evidence="3 4" key="1">
    <citation type="submission" date="2019-03" db="EMBL/GenBank/DDBJ databases">
        <title>Sequencing the genomes of 1000 actinobacteria strains.</title>
        <authorList>
            <person name="Klenk H.-P."/>
        </authorList>
    </citation>
    <scope>NUCLEOTIDE SEQUENCE [LARGE SCALE GENOMIC DNA]</scope>
    <source>
        <strain evidence="3 4">DSM 18936</strain>
    </source>
</reference>
<accession>A0A4R7I2P7</accession>
<feature type="domain" description="ArsA/GET3 Anion-transporting ATPase-like" evidence="2">
    <location>
        <begin position="171"/>
        <end position="252"/>
    </location>
</feature>
<dbReference type="InterPro" id="IPR025723">
    <property type="entry name" value="ArsA/GET3_ATPase-like"/>
</dbReference>
<evidence type="ECO:0000313" key="4">
    <source>
        <dbReference type="Proteomes" id="UP000294558"/>
    </source>
</evidence>
<dbReference type="PANTHER" id="PTHR10803">
    <property type="entry name" value="ARSENICAL PUMP-DRIVING ATPASE ARSENITE-TRANSLOCATING ATPASE"/>
    <property type="match status" value="1"/>
</dbReference>
<dbReference type="InterPro" id="IPR016300">
    <property type="entry name" value="ATPase_ArsA/GET3"/>
</dbReference>
<dbReference type="InterPro" id="IPR027417">
    <property type="entry name" value="P-loop_NTPase"/>
</dbReference>
<dbReference type="PANTHER" id="PTHR10803:SF3">
    <property type="entry name" value="ATPASE GET3"/>
    <property type="match status" value="1"/>
</dbReference>
<dbReference type="RefSeq" id="WP_133870012.1">
    <property type="nucleotide sequence ID" value="NZ_SOAU01000001.1"/>
</dbReference>
<dbReference type="Pfam" id="PF02374">
    <property type="entry name" value="ArsA_ATPase"/>
    <property type="match status" value="2"/>
</dbReference>
<evidence type="ECO:0000313" key="3">
    <source>
        <dbReference type="EMBL" id="TDT17745.1"/>
    </source>
</evidence>
<keyword evidence="3" id="KW-0547">Nucleotide-binding</keyword>
<dbReference type="GO" id="GO:0005524">
    <property type="term" value="F:ATP binding"/>
    <property type="evidence" value="ECO:0007669"/>
    <property type="project" value="UniProtKB-KW"/>
</dbReference>
<proteinExistence type="inferred from homology"/>
<organism evidence="3 4">
    <name type="scientific">Ilumatobacter fluminis</name>
    <dbReference type="NCBI Taxonomy" id="467091"/>
    <lineage>
        <taxon>Bacteria</taxon>
        <taxon>Bacillati</taxon>
        <taxon>Actinomycetota</taxon>
        <taxon>Acidimicrobiia</taxon>
        <taxon>Acidimicrobiales</taxon>
        <taxon>Ilumatobacteraceae</taxon>
        <taxon>Ilumatobacter</taxon>
    </lineage>
</organism>
<dbReference type="SUPFAM" id="SSF52540">
    <property type="entry name" value="P-loop containing nucleoside triphosphate hydrolases"/>
    <property type="match status" value="1"/>
</dbReference>
<comment type="caution">
    <text evidence="3">The sequence shown here is derived from an EMBL/GenBank/DDBJ whole genome shotgun (WGS) entry which is preliminary data.</text>
</comment>
<evidence type="ECO:0000259" key="2">
    <source>
        <dbReference type="Pfam" id="PF02374"/>
    </source>
</evidence>
<protein>
    <submittedName>
        <fullName evidence="3">Arsenite efflux ATP-binding protein ArsA</fullName>
    </submittedName>
</protein>
<evidence type="ECO:0000256" key="1">
    <source>
        <dbReference type="ARBA" id="ARBA00011040"/>
    </source>
</evidence>
<gene>
    <name evidence="3" type="ORF">BDK89_3357</name>
</gene>
<dbReference type="Gene3D" id="3.40.50.300">
    <property type="entry name" value="P-loop containing nucleotide triphosphate hydrolases"/>
    <property type="match status" value="1"/>
</dbReference>
<comment type="similarity">
    <text evidence="1">Belongs to the arsA ATPase family.</text>
</comment>
<dbReference type="AlphaFoldDB" id="A0A4R7I2P7"/>
<feature type="domain" description="ArsA/GET3 Anion-transporting ATPase-like" evidence="2">
    <location>
        <begin position="13"/>
        <end position="163"/>
    </location>
</feature>
<sequence length="315" mass="33940">MPDQVEDSLLDRRLVFVTGKGGVGKTSTAAAIAELAARSGRRTLVCEMDAKGALADALGASQLRFDPVEVEPDLFAMAMNTEDSLREYLRLFVKVPLIGKIGPLARTFDFVADAAPGVKEILAVGKICHEVKIRSYDLVVVDAEATGHIVAQIGAPKVIRDLVQVGMVRDQTDWMLDILHDPVVTGVAIVTTPEEMPVTETLELVGRLEDETGVAPTTVVANRVLEPWFGDDESCRVVEQLVDHRAELVDQVGRGAGAVLDAARVAEARRAIGDGHLDRLRDSIDVPIVTVPELFTRATGRRVVALVADALEGRI</sequence>